<organism evidence="1 2">
    <name type="scientific">Hymenobacter mellowenesis</name>
    <dbReference type="NCBI Taxonomy" id="3063995"/>
    <lineage>
        <taxon>Bacteria</taxon>
        <taxon>Pseudomonadati</taxon>
        <taxon>Bacteroidota</taxon>
        <taxon>Cytophagia</taxon>
        <taxon>Cytophagales</taxon>
        <taxon>Hymenobacteraceae</taxon>
        <taxon>Hymenobacter</taxon>
    </lineage>
</organism>
<protein>
    <recommendedName>
        <fullName evidence="3">Outer membrane protein beta-barrel domain-containing protein</fullName>
    </recommendedName>
</protein>
<sequence>MGYFLRKYLMKGGLLLGGVSCTVYTPMQPHAPLIRAKGQGEIMGQVQLSLRPELAAAYSPMPHLLVLGGVSARPRMPRPAGGEGTDFKFEIDNFRTLQYEVGLGGYWPLAPDWTLQLIGGAGDARVRRHVAEPAIILGGFSADFEARYRKAFGQLGFNYQRSREAIGFGYRMTNVVFRQLDMQKTCGDYAFYELPLPNQVRHELYGFFRQSIGNPSRQSHWQVQGAGALSMVPRSESILNNGIYVAYTQKNSLLVSLGLTYLFR</sequence>
<proteinExistence type="predicted"/>
<dbReference type="SUPFAM" id="SSF103515">
    <property type="entry name" value="Autotransporter"/>
    <property type="match status" value="1"/>
</dbReference>
<evidence type="ECO:0000313" key="1">
    <source>
        <dbReference type="EMBL" id="MDO7846504.1"/>
    </source>
</evidence>
<name>A0ABT9A9I3_9BACT</name>
<dbReference type="Proteomes" id="UP001167796">
    <property type="component" value="Unassembled WGS sequence"/>
</dbReference>
<dbReference type="RefSeq" id="WP_305011192.1">
    <property type="nucleotide sequence ID" value="NZ_JAUQSX010000004.1"/>
</dbReference>
<reference evidence="1" key="1">
    <citation type="submission" date="2023-07" db="EMBL/GenBank/DDBJ databases">
        <authorList>
            <person name="Kim M.K."/>
        </authorList>
    </citation>
    <scope>NUCLEOTIDE SEQUENCE</scope>
    <source>
        <strain evidence="1">M29</strain>
    </source>
</reference>
<dbReference type="EMBL" id="JAUQSX010000004">
    <property type="protein sequence ID" value="MDO7846504.1"/>
    <property type="molecule type" value="Genomic_DNA"/>
</dbReference>
<gene>
    <name evidence="1" type="ORF">Q5H92_09060</name>
</gene>
<accession>A0ABT9A9I3</accession>
<evidence type="ECO:0000313" key="2">
    <source>
        <dbReference type="Proteomes" id="UP001167796"/>
    </source>
</evidence>
<keyword evidence="2" id="KW-1185">Reference proteome</keyword>
<evidence type="ECO:0008006" key="3">
    <source>
        <dbReference type="Google" id="ProtNLM"/>
    </source>
</evidence>
<comment type="caution">
    <text evidence="1">The sequence shown here is derived from an EMBL/GenBank/DDBJ whole genome shotgun (WGS) entry which is preliminary data.</text>
</comment>
<dbReference type="InterPro" id="IPR036709">
    <property type="entry name" value="Autotransporte_beta_dom_sf"/>
</dbReference>